<protein>
    <submittedName>
        <fullName evidence="1">Uncharacterized protein</fullName>
    </submittedName>
</protein>
<dbReference type="EMBL" id="AVOT02081860">
    <property type="protein sequence ID" value="MBW0568024.1"/>
    <property type="molecule type" value="Genomic_DNA"/>
</dbReference>
<reference evidence="1" key="1">
    <citation type="submission" date="2021-03" db="EMBL/GenBank/DDBJ databases">
        <title>Draft genome sequence of rust myrtle Austropuccinia psidii MF-1, a brazilian biotype.</title>
        <authorList>
            <person name="Quecine M.C."/>
            <person name="Pachon D.M.R."/>
            <person name="Bonatelli M.L."/>
            <person name="Correr F.H."/>
            <person name="Franceschini L.M."/>
            <person name="Leite T.F."/>
            <person name="Margarido G.R.A."/>
            <person name="Almeida C.A."/>
            <person name="Ferrarezi J.A."/>
            <person name="Labate C.A."/>
        </authorList>
    </citation>
    <scope>NUCLEOTIDE SEQUENCE</scope>
    <source>
        <strain evidence="1">MF-1</strain>
    </source>
</reference>
<dbReference type="AlphaFoldDB" id="A0A9Q3PNA2"/>
<sequence>MEFLKTIDIFKEDFKIQDEYISARLHSLFTKTEQKWYEKMGQDHGKNSWPWWKEQIISKWANDSWIFKMENSFEQSIFNIERDRPMSWFLEKKYRLTACHIDSRNHQQALELSTQGHVGTGGPPPPP</sequence>
<name>A0A9Q3PNA2_9BASI</name>
<organism evidence="1 2">
    <name type="scientific">Austropuccinia psidii MF-1</name>
    <dbReference type="NCBI Taxonomy" id="1389203"/>
    <lineage>
        <taxon>Eukaryota</taxon>
        <taxon>Fungi</taxon>
        <taxon>Dikarya</taxon>
        <taxon>Basidiomycota</taxon>
        <taxon>Pucciniomycotina</taxon>
        <taxon>Pucciniomycetes</taxon>
        <taxon>Pucciniales</taxon>
        <taxon>Sphaerophragmiaceae</taxon>
        <taxon>Austropuccinia</taxon>
    </lineage>
</organism>
<keyword evidence="2" id="KW-1185">Reference proteome</keyword>
<gene>
    <name evidence="1" type="ORF">O181_107739</name>
</gene>
<evidence type="ECO:0000313" key="2">
    <source>
        <dbReference type="Proteomes" id="UP000765509"/>
    </source>
</evidence>
<proteinExistence type="predicted"/>
<dbReference type="Proteomes" id="UP000765509">
    <property type="component" value="Unassembled WGS sequence"/>
</dbReference>
<evidence type="ECO:0000313" key="1">
    <source>
        <dbReference type="EMBL" id="MBW0568024.1"/>
    </source>
</evidence>
<accession>A0A9Q3PNA2</accession>
<comment type="caution">
    <text evidence="1">The sequence shown here is derived from an EMBL/GenBank/DDBJ whole genome shotgun (WGS) entry which is preliminary data.</text>
</comment>